<dbReference type="AlphaFoldDB" id="A0AAN6MF37"/>
<accession>A0AAN6MF37</accession>
<reference evidence="2" key="2">
    <citation type="submission" date="2023-05" db="EMBL/GenBank/DDBJ databases">
        <authorList>
            <consortium name="Lawrence Berkeley National Laboratory"/>
            <person name="Steindorff A."/>
            <person name="Hensen N."/>
            <person name="Bonometti L."/>
            <person name="Westerberg I."/>
            <person name="Brannstrom I.O."/>
            <person name="Guillou S."/>
            <person name="Cros-Aarteil S."/>
            <person name="Calhoun S."/>
            <person name="Haridas S."/>
            <person name="Kuo A."/>
            <person name="Mondo S."/>
            <person name="Pangilinan J."/>
            <person name="Riley R."/>
            <person name="Labutti K."/>
            <person name="Andreopoulos B."/>
            <person name="Lipzen A."/>
            <person name="Chen C."/>
            <person name="Yanf M."/>
            <person name="Daum C."/>
            <person name="Ng V."/>
            <person name="Clum A."/>
            <person name="Ohm R."/>
            <person name="Martin F."/>
            <person name="Silar P."/>
            <person name="Natvig D."/>
            <person name="Lalanne C."/>
            <person name="Gautier V."/>
            <person name="Ament-Velasquez S.L."/>
            <person name="Kruys A."/>
            <person name="Hutchinson M.I."/>
            <person name="Powell A.J."/>
            <person name="Barry K."/>
            <person name="Miller A.N."/>
            <person name="Grigoriev I.V."/>
            <person name="Debuchy R."/>
            <person name="Gladieux P."/>
            <person name="Thoren M.H."/>
            <person name="Johannesson H."/>
        </authorList>
    </citation>
    <scope>NUCLEOTIDE SEQUENCE</scope>
    <source>
        <strain evidence="2">CBS 103.79</strain>
    </source>
</reference>
<organism evidence="2 3">
    <name type="scientific">Staphylotrichum tortipilum</name>
    <dbReference type="NCBI Taxonomy" id="2831512"/>
    <lineage>
        <taxon>Eukaryota</taxon>
        <taxon>Fungi</taxon>
        <taxon>Dikarya</taxon>
        <taxon>Ascomycota</taxon>
        <taxon>Pezizomycotina</taxon>
        <taxon>Sordariomycetes</taxon>
        <taxon>Sordariomycetidae</taxon>
        <taxon>Sordariales</taxon>
        <taxon>Chaetomiaceae</taxon>
        <taxon>Staphylotrichum</taxon>
    </lineage>
</organism>
<feature type="chain" id="PRO_5042954098" evidence="1">
    <location>
        <begin position="20"/>
        <end position="223"/>
    </location>
</feature>
<keyword evidence="1" id="KW-0732">Signal</keyword>
<dbReference type="EMBL" id="MU855880">
    <property type="protein sequence ID" value="KAK3898793.1"/>
    <property type="molecule type" value="Genomic_DNA"/>
</dbReference>
<comment type="caution">
    <text evidence="2">The sequence shown here is derived from an EMBL/GenBank/DDBJ whole genome shotgun (WGS) entry which is preliminary data.</text>
</comment>
<sequence>MLIASLTCLALALVGPALAQDPTDTGLNFASWSSHMSQFPLETYCPETAPNPMESQYEDCRSTAWDMVYRCPNGRTDASSRTICICSSIIAMSSCLTAYCPSNTVVASVLNNDQHDYTSIYNCPSRLGAAGGGGATATETGAGAGSTGAASPTYSDCVAANTASSKAQDECKTNIKSNAASSAASTSARKAAAMVAAGVFAALLQGARMSTATRDGMVEWGGN</sequence>
<proteinExistence type="predicted"/>
<dbReference type="Proteomes" id="UP001303889">
    <property type="component" value="Unassembled WGS sequence"/>
</dbReference>
<evidence type="ECO:0000313" key="3">
    <source>
        <dbReference type="Proteomes" id="UP001303889"/>
    </source>
</evidence>
<protein>
    <submittedName>
        <fullName evidence="2">Uncharacterized protein</fullName>
    </submittedName>
</protein>
<evidence type="ECO:0000313" key="2">
    <source>
        <dbReference type="EMBL" id="KAK3898793.1"/>
    </source>
</evidence>
<name>A0AAN6MF37_9PEZI</name>
<reference evidence="2" key="1">
    <citation type="journal article" date="2023" name="Mol. Phylogenet. Evol.">
        <title>Genome-scale phylogeny and comparative genomics of the fungal order Sordariales.</title>
        <authorList>
            <person name="Hensen N."/>
            <person name="Bonometti L."/>
            <person name="Westerberg I."/>
            <person name="Brannstrom I.O."/>
            <person name="Guillou S."/>
            <person name="Cros-Aarteil S."/>
            <person name="Calhoun S."/>
            <person name="Haridas S."/>
            <person name="Kuo A."/>
            <person name="Mondo S."/>
            <person name="Pangilinan J."/>
            <person name="Riley R."/>
            <person name="LaButti K."/>
            <person name="Andreopoulos B."/>
            <person name="Lipzen A."/>
            <person name="Chen C."/>
            <person name="Yan M."/>
            <person name="Daum C."/>
            <person name="Ng V."/>
            <person name="Clum A."/>
            <person name="Steindorff A."/>
            <person name="Ohm R.A."/>
            <person name="Martin F."/>
            <person name="Silar P."/>
            <person name="Natvig D.O."/>
            <person name="Lalanne C."/>
            <person name="Gautier V."/>
            <person name="Ament-Velasquez S.L."/>
            <person name="Kruys A."/>
            <person name="Hutchinson M.I."/>
            <person name="Powell A.J."/>
            <person name="Barry K."/>
            <person name="Miller A.N."/>
            <person name="Grigoriev I.V."/>
            <person name="Debuchy R."/>
            <person name="Gladieux P."/>
            <person name="Hiltunen Thoren M."/>
            <person name="Johannesson H."/>
        </authorList>
    </citation>
    <scope>NUCLEOTIDE SEQUENCE</scope>
    <source>
        <strain evidence="2">CBS 103.79</strain>
    </source>
</reference>
<feature type="signal peptide" evidence="1">
    <location>
        <begin position="1"/>
        <end position="19"/>
    </location>
</feature>
<evidence type="ECO:0000256" key="1">
    <source>
        <dbReference type="SAM" id="SignalP"/>
    </source>
</evidence>
<keyword evidence="3" id="KW-1185">Reference proteome</keyword>
<gene>
    <name evidence="2" type="ORF">C8A05DRAFT_37615</name>
</gene>